<evidence type="ECO:0008006" key="4">
    <source>
        <dbReference type="Google" id="ProtNLM"/>
    </source>
</evidence>
<keyword evidence="1" id="KW-0732">Signal</keyword>
<dbReference type="Proteomes" id="UP000186894">
    <property type="component" value="Unassembled WGS sequence"/>
</dbReference>
<dbReference type="AlphaFoldDB" id="A0A1Q8ZNH5"/>
<dbReference type="EMBL" id="MKIM01000028">
    <property type="protein sequence ID" value="OLP43443.1"/>
    <property type="molecule type" value="Genomic_DNA"/>
</dbReference>
<name>A0A1Q8ZNH5_9HYPH</name>
<protein>
    <recommendedName>
        <fullName evidence="4">Lysozyme inhibitor LprI N-terminal domain-containing protein</fullName>
    </recommendedName>
</protein>
<evidence type="ECO:0000313" key="2">
    <source>
        <dbReference type="EMBL" id="OLP43443.1"/>
    </source>
</evidence>
<dbReference type="PANTHER" id="PTHR37549:SF1">
    <property type="entry name" value="LIPOPROTEIN LPRI"/>
    <property type="match status" value="1"/>
</dbReference>
<sequence length="118" mass="13073">MKTYLFLASAALILGLGMFLPQSSHAASFDCSKTDLKADEKAICDNRPLNDLDVKMVTTFDLVSGLLPMGNRGELQDQQTAWLKTRQACNADVACIEQAYDARLKKLMSVYSNIQRPL</sequence>
<evidence type="ECO:0000313" key="3">
    <source>
        <dbReference type="Proteomes" id="UP000186894"/>
    </source>
</evidence>
<reference evidence="2 3" key="1">
    <citation type="submission" date="2016-09" db="EMBL/GenBank/DDBJ databases">
        <title>Rhizobium oryziradicis sp. nov., isolated from the root of rice.</title>
        <authorList>
            <person name="Zhao J."/>
            <person name="Zhang X."/>
        </authorList>
    </citation>
    <scope>NUCLEOTIDE SEQUENCE [LARGE SCALE GENOMIC DNA]</scope>
    <source>
        <strain evidence="2 3">N19</strain>
    </source>
</reference>
<proteinExistence type="predicted"/>
<feature type="chain" id="PRO_5010337854" description="Lysozyme inhibitor LprI N-terminal domain-containing protein" evidence="1">
    <location>
        <begin position="27"/>
        <end position="118"/>
    </location>
</feature>
<keyword evidence="3" id="KW-1185">Reference proteome</keyword>
<gene>
    <name evidence="2" type="ORF">BJF95_21460</name>
</gene>
<dbReference type="OrthoDB" id="122332at2"/>
<accession>A0A1Q8ZNH5</accession>
<dbReference type="PANTHER" id="PTHR37549">
    <property type="entry name" value="LIPOPROTEIN LPRI"/>
    <property type="match status" value="1"/>
</dbReference>
<organism evidence="2 3">
    <name type="scientific">Rhizobium oryziradicis</name>
    <dbReference type="NCBI Taxonomy" id="1867956"/>
    <lineage>
        <taxon>Bacteria</taxon>
        <taxon>Pseudomonadati</taxon>
        <taxon>Pseudomonadota</taxon>
        <taxon>Alphaproteobacteria</taxon>
        <taxon>Hyphomicrobiales</taxon>
        <taxon>Rhizobiaceae</taxon>
        <taxon>Rhizobium/Agrobacterium group</taxon>
        <taxon>Rhizobium</taxon>
    </lineage>
</organism>
<evidence type="ECO:0000256" key="1">
    <source>
        <dbReference type="SAM" id="SignalP"/>
    </source>
</evidence>
<dbReference type="STRING" id="1867956.BJF95_21460"/>
<dbReference type="InterPro" id="IPR052755">
    <property type="entry name" value="Lysozyme_Inhibitor_LprI"/>
</dbReference>
<dbReference type="GO" id="GO:0005576">
    <property type="term" value="C:extracellular region"/>
    <property type="evidence" value="ECO:0007669"/>
    <property type="project" value="TreeGrafter"/>
</dbReference>
<comment type="caution">
    <text evidence="2">The sequence shown here is derived from an EMBL/GenBank/DDBJ whole genome shotgun (WGS) entry which is preliminary data.</text>
</comment>
<feature type="signal peptide" evidence="1">
    <location>
        <begin position="1"/>
        <end position="26"/>
    </location>
</feature>